<proteinExistence type="predicted"/>
<dbReference type="KEGG" id="msu:MS0111"/>
<dbReference type="AlphaFoldDB" id="Q65WE2"/>
<reference evidence="2 3" key="1">
    <citation type="journal article" date="2004" name="Nat. Biotechnol.">
        <title>The genome sequence of the capnophilic rumen bacterium Mannheimia succiniciproducens.</title>
        <authorList>
            <person name="Hong S.H."/>
            <person name="Kim J.S."/>
            <person name="Lee S.Y."/>
            <person name="In Y.H."/>
            <person name="Choi S.S."/>
            <person name="Rih J.-K."/>
            <person name="Kim C.H."/>
            <person name="Jeong H."/>
            <person name="Hur C.G."/>
            <person name="Kim J.J."/>
        </authorList>
    </citation>
    <scope>NUCLEOTIDE SEQUENCE [LARGE SCALE GENOMIC DNA]</scope>
    <source>
        <strain evidence="3">KCTC 0769BP / MBEL55E</strain>
    </source>
</reference>
<feature type="transmembrane region" description="Helical" evidence="1">
    <location>
        <begin position="58"/>
        <end position="81"/>
    </location>
</feature>
<accession>Q65WE2</accession>
<evidence type="ECO:0000313" key="2">
    <source>
        <dbReference type="EMBL" id="AAU36718.1"/>
    </source>
</evidence>
<sequence>MQQFLSAIHGGQFGQVINNYYAAPDCWQALSTNELHNAIKITKQKRQLAHRNKWKNPAVIGGMSCTLFAMVVWVGNLWYLFSDYSRLSTPNSIFSYIAGGLLLASLLCLYFAAPQIRREKIFIDRCNHVIDICEQLIHERKYD</sequence>
<dbReference type="STRING" id="221988.MS0111"/>
<organism evidence="2 3">
    <name type="scientific">Mannheimia succiniciproducens (strain KCTC 0769BP / MBEL55E)</name>
    <dbReference type="NCBI Taxonomy" id="221988"/>
    <lineage>
        <taxon>Bacteria</taxon>
        <taxon>Pseudomonadati</taxon>
        <taxon>Pseudomonadota</taxon>
        <taxon>Gammaproteobacteria</taxon>
        <taxon>Pasteurellales</taxon>
        <taxon>Pasteurellaceae</taxon>
        <taxon>Basfia</taxon>
    </lineage>
</organism>
<dbReference type="EMBL" id="AE016827">
    <property type="protein sequence ID" value="AAU36718.1"/>
    <property type="molecule type" value="Genomic_DNA"/>
</dbReference>
<dbReference type="Proteomes" id="UP000000607">
    <property type="component" value="Chromosome"/>
</dbReference>
<dbReference type="HOGENOM" id="CLU_1803846_0_0_6"/>
<feature type="transmembrane region" description="Helical" evidence="1">
    <location>
        <begin position="93"/>
        <end position="113"/>
    </location>
</feature>
<evidence type="ECO:0000313" key="3">
    <source>
        <dbReference type="Proteomes" id="UP000000607"/>
    </source>
</evidence>
<keyword evidence="3" id="KW-1185">Reference proteome</keyword>
<evidence type="ECO:0000256" key="1">
    <source>
        <dbReference type="SAM" id="Phobius"/>
    </source>
</evidence>
<keyword evidence="1" id="KW-0472">Membrane</keyword>
<name>Q65WE2_MANSM</name>
<keyword evidence="1" id="KW-1133">Transmembrane helix</keyword>
<dbReference type="RefSeq" id="WP_011199295.1">
    <property type="nucleotide sequence ID" value="NC_006300.1"/>
</dbReference>
<protein>
    <submittedName>
        <fullName evidence="2">Uncharacterized protein</fullName>
    </submittedName>
</protein>
<keyword evidence="1" id="KW-0812">Transmembrane</keyword>
<gene>
    <name evidence="2" type="ordered locus">MS0111</name>
</gene>